<gene>
    <name evidence="1" type="ORF">PG999_003221</name>
</gene>
<reference evidence="1 2" key="1">
    <citation type="submission" date="2023-01" db="EMBL/GenBank/DDBJ databases">
        <title>Analysis of 21 Apiospora genomes using comparative genomics revels a genus with tremendous synthesis potential of carbohydrate active enzymes and secondary metabolites.</title>
        <authorList>
            <person name="Sorensen T."/>
        </authorList>
    </citation>
    <scope>NUCLEOTIDE SEQUENCE [LARGE SCALE GENOMIC DNA]</scope>
    <source>
        <strain evidence="1 2">CBS 117206</strain>
    </source>
</reference>
<sequence length="261" mass="28709">RRRRHLNGPPYIRQASGNDIGHTQIYCHNETQPPVYFTSSDMYAVQGSQPDNGGPGLFIMNGDPVRHGTTNGTMYLLYENDHDFVPYLYTVLMAQPFFFPLFQIPPGGAVFVVPCPTFEGRVVRGDFTNFDGKKHLLGTWAELNWNINGTAWGDVSLLQGNDGPVILEAMDGSSSNNSSSSIKWKGFEVDVLSNAPAGAWAQKATGSWCLDKITGVGGNGVTRAWETMYLDPQNVYLEDDINPVINSNNGRFSVTFFSGVI</sequence>
<organism evidence="1 2">
    <name type="scientific">Apiospora kogelbergensis</name>
    <dbReference type="NCBI Taxonomy" id="1337665"/>
    <lineage>
        <taxon>Eukaryota</taxon>
        <taxon>Fungi</taxon>
        <taxon>Dikarya</taxon>
        <taxon>Ascomycota</taxon>
        <taxon>Pezizomycotina</taxon>
        <taxon>Sordariomycetes</taxon>
        <taxon>Xylariomycetidae</taxon>
        <taxon>Amphisphaeriales</taxon>
        <taxon>Apiosporaceae</taxon>
        <taxon>Apiospora</taxon>
    </lineage>
</organism>
<accession>A0AAW0R2W9</accession>
<dbReference type="EMBL" id="JAQQWP010000003">
    <property type="protein sequence ID" value="KAK8123303.1"/>
    <property type="molecule type" value="Genomic_DNA"/>
</dbReference>
<name>A0AAW0R2W9_9PEZI</name>
<proteinExistence type="predicted"/>
<dbReference type="AlphaFoldDB" id="A0AAW0R2W9"/>
<dbReference type="Proteomes" id="UP001392437">
    <property type="component" value="Unassembled WGS sequence"/>
</dbReference>
<feature type="non-terminal residue" evidence="1">
    <location>
        <position position="1"/>
    </location>
</feature>
<evidence type="ECO:0000313" key="1">
    <source>
        <dbReference type="EMBL" id="KAK8123303.1"/>
    </source>
</evidence>
<evidence type="ECO:0000313" key="2">
    <source>
        <dbReference type="Proteomes" id="UP001392437"/>
    </source>
</evidence>
<comment type="caution">
    <text evidence="1">The sequence shown here is derived from an EMBL/GenBank/DDBJ whole genome shotgun (WGS) entry which is preliminary data.</text>
</comment>
<protein>
    <submittedName>
        <fullName evidence="1">Uncharacterized protein</fullName>
    </submittedName>
</protein>
<keyword evidence="2" id="KW-1185">Reference proteome</keyword>